<feature type="transmembrane region" description="Helical" evidence="1">
    <location>
        <begin position="83"/>
        <end position="98"/>
    </location>
</feature>
<feature type="transmembrane region" description="Helical" evidence="1">
    <location>
        <begin position="28"/>
        <end position="49"/>
    </location>
</feature>
<feature type="transmembrane region" description="Helical" evidence="1">
    <location>
        <begin position="169"/>
        <end position="192"/>
    </location>
</feature>
<name>A0ABY5BVT6_9LACO</name>
<dbReference type="Proteomes" id="UP001056164">
    <property type="component" value="Chromosome"/>
</dbReference>
<sequence>MENVLSKITRFFNNFYAKPETEETRTTLVCAFFGIYTFLMFFTLIYTYWTKEYGLFFSPVTKIASAVLIIGCLESILLRKPDSSYIVYFLLIALGLIVKRTSTLSFPLWFFVMLLMINHIDFRKIVKVFFLVTAVMTICTVILGYFNLIPTFSTFRGFTNNGQMSFRQALGFNWVTLPSQLFFYLFLCYIFIKKGKLNKISLFLLFLISCFLYSQTNTRNPFLLELLLIAFFLLMQVGFKYKFLKFFKTNLFKYLSILSMPIASILTIIVSYIGPTSPFMVKFDSIMSGRIGLSHLGIEKYGLSFFGTVIKFKTFSPSHPLHGKYFYLDNSFIQYLLNFGIIFLLVIVILLTAALWIEFKKKHWYVLLIFIFIALHSVGDPQLIYLQYSPFALIIVEVIDRFNLKKFLQATRERIGINED</sequence>
<keyword evidence="1" id="KW-1133">Transmembrane helix</keyword>
<evidence type="ECO:0000313" key="2">
    <source>
        <dbReference type="EMBL" id="USS90341.1"/>
    </source>
</evidence>
<dbReference type="RefSeq" id="WP_252794851.1">
    <property type="nucleotide sequence ID" value="NZ_CP097121.1"/>
</dbReference>
<protein>
    <recommendedName>
        <fullName evidence="4">Polymerase</fullName>
    </recommendedName>
</protein>
<evidence type="ECO:0008006" key="4">
    <source>
        <dbReference type="Google" id="ProtNLM"/>
    </source>
</evidence>
<evidence type="ECO:0000256" key="1">
    <source>
        <dbReference type="SAM" id="Phobius"/>
    </source>
</evidence>
<keyword evidence="3" id="KW-1185">Reference proteome</keyword>
<feature type="transmembrane region" description="Helical" evidence="1">
    <location>
        <begin position="222"/>
        <end position="239"/>
    </location>
</feature>
<feature type="transmembrane region" description="Helical" evidence="1">
    <location>
        <begin position="364"/>
        <end position="379"/>
    </location>
</feature>
<proteinExistence type="predicted"/>
<accession>A0ABY5BVT6</accession>
<organism evidence="2 3">
    <name type="scientific">Fructilactobacillus carniphilus</name>
    <dbReference type="NCBI Taxonomy" id="2940297"/>
    <lineage>
        <taxon>Bacteria</taxon>
        <taxon>Bacillati</taxon>
        <taxon>Bacillota</taxon>
        <taxon>Bacilli</taxon>
        <taxon>Lactobacillales</taxon>
        <taxon>Lactobacillaceae</taxon>
        <taxon>Fructilactobacillus</taxon>
    </lineage>
</organism>
<feature type="transmembrane region" description="Helical" evidence="1">
    <location>
        <begin position="199"/>
        <end position="216"/>
    </location>
</feature>
<keyword evidence="1" id="KW-0472">Membrane</keyword>
<feature type="transmembrane region" description="Helical" evidence="1">
    <location>
        <begin position="55"/>
        <end position="76"/>
    </location>
</feature>
<evidence type="ECO:0000313" key="3">
    <source>
        <dbReference type="Proteomes" id="UP001056164"/>
    </source>
</evidence>
<keyword evidence="1" id="KW-0812">Transmembrane</keyword>
<dbReference type="EMBL" id="CP097121">
    <property type="protein sequence ID" value="USS90341.1"/>
    <property type="molecule type" value="Genomic_DNA"/>
</dbReference>
<feature type="transmembrane region" description="Helical" evidence="1">
    <location>
        <begin position="128"/>
        <end position="149"/>
    </location>
</feature>
<feature type="transmembrane region" description="Helical" evidence="1">
    <location>
        <begin position="332"/>
        <end position="357"/>
    </location>
</feature>
<reference evidence="2" key="1">
    <citation type="submission" date="2022-05" db="EMBL/GenBank/DDBJ databases">
        <authorList>
            <person name="Oliphant S.A."/>
            <person name="Watson-Haigh N.S."/>
            <person name="Sumby K.M."/>
            <person name="Gardner J.M."/>
            <person name="Jiranek V."/>
        </authorList>
    </citation>
    <scope>NUCLEOTIDE SEQUENCE</scope>
    <source>
        <strain evidence="2">KI4_A6</strain>
    </source>
</reference>
<feature type="transmembrane region" description="Helical" evidence="1">
    <location>
        <begin position="104"/>
        <end position="121"/>
    </location>
</feature>
<feature type="transmembrane region" description="Helical" evidence="1">
    <location>
        <begin position="251"/>
        <end position="273"/>
    </location>
</feature>
<gene>
    <name evidence="2" type="ORF">M3M37_05730</name>
</gene>